<evidence type="ECO:0000313" key="2">
    <source>
        <dbReference type="EMBL" id="TCS82766.1"/>
    </source>
</evidence>
<organism evidence="2 3">
    <name type="scientific">Muricomes intestini</name>
    <dbReference type="NCBI Taxonomy" id="1796634"/>
    <lineage>
        <taxon>Bacteria</taxon>
        <taxon>Bacillati</taxon>
        <taxon>Bacillota</taxon>
        <taxon>Clostridia</taxon>
        <taxon>Lachnospirales</taxon>
        <taxon>Lachnospiraceae</taxon>
        <taxon>Muricomes</taxon>
    </lineage>
</organism>
<keyword evidence="3" id="KW-1185">Reference proteome</keyword>
<comment type="caution">
    <text evidence="2">The sequence shown here is derived from an EMBL/GenBank/DDBJ whole genome shotgun (WGS) entry which is preliminary data.</text>
</comment>
<protein>
    <recommendedName>
        <fullName evidence="4">Flagellar hook-length control protein FliK</fullName>
    </recommendedName>
</protein>
<accession>A0A4R3KHI3</accession>
<sequence>MSNVLKVTTPMTGYENSNQLKTNPLKTPDPAIQGQVNPEKVVKPDARSDSGAGQDMGLKFQYESNYGTFIQQMKEGPNLTEEFSRIFMKGTGTLAESGLEEGFAQKLTEFLRMIEVSPQDVPGLIKNQSNAAVRFSGTFFSLLRQVMNSDSPLELKASILDFMKRYTDMAETPHLMENIRQTLNNIKGQMYRDSREQLEQLEGQLQYGMGSGEVKENIEIIRGKILPFLNLYIARSHERGSMRDMAALLASFTARCENGIPGRVLDSFEQLMRYPDMQRYFQGFEASALLQILANTEFEKASKENQWMNRFAELIKSGMAGEAGSSQKAAFENMMQSILLNESVYMPVLHMMLPMQVGERLMFAEMWIDPDAEGQSEEKKPGTGKRTVQGLIKFDIRELGFFDMYFVYQGGNIRMQLNCPEKLEDRSRTIKEDIAKIMSENGIRTEELFVETGQESITVSDAFPKIFERKNSVNVRI</sequence>
<feature type="compositionally biased region" description="Polar residues" evidence="1">
    <location>
        <begin position="1"/>
        <end position="25"/>
    </location>
</feature>
<reference evidence="2 3" key="1">
    <citation type="submission" date="2019-03" db="EMBL/GenBank/DDBJ databases">
        <title>Genomic Encyclopedia of Type Strains, Phase IV (KMG-IV): sequencing the most valuable type-strain genomes for metagenomic binning, comparative biology and taxonomic classification.</title>
        <authorList>
            <person name="Goeker M."/>
        </authorList>
    </citation>
    <scope>NUCLEOTIDE SEQUENCE [LARGE SCALE GENOMIC DNA]</scope>
    <source>
        <strain evidence="2 3">DSM 29489</strain>
    </source>
</reference>
<feature type="region of interest" description="Disordered" evidence="1">
    <location>
        <begin position="1"/>
        <end position="36"/>
    </location>
</feature>
<evidence type="ECO:0000256" key="1">
    <source>
        <dbReference type="SAM" id="MobiDB-lite"/>
    </source>
</evidence>
<gene>
    <name evidence="2" type="ORF">EDD59_101175</name>
</gene>
<evidence type="ECO:0000313" key="3">
    <source>
        <dbReference type="Proteomes" id="UP000295726"/>
    </source>
</evidence>
<dbReference type="Proteomes" id="UP000295726">
    <property type="component" value="Unassembled WGS sequence"/>
</dbReference>
<dbReference type="OrthoDB" id="1841645at2"/>
<name>A0A4R3KHI3_9FIRM</name>
<evidence type="ECO:0008006" key="4">
    <source>
        <dbReference type="Google" id="ProtNLM"/>
    </source>
</evidence>
<dbReference type="RefSeq" id="WP_132377931.1">
    <property type="nucleotide sequence ID" value="NZ_DAIPCY010000016.1"/>
</dbReference>
<dbReference type="EMBL" id="SLZZ01000001">
    <property type="protein sequence ID" value="TCS82766.1"/>
    <property type="molecule type" value="Genomic_DNA"/>
</dbReference>
<proteinExistence type="predicted"/>
<dbReference type="AlphaFoldDB" id="A0A4R3KHI3"/>